<dbReference type="PROSITE" id="PS51257">
    <property type="entry name" value="PROKAR_LIPOPROTEIN"/>
    <property type="match status" value="1"/>
</dbReference>
<dbReference type="InterPro" id="IPR036942">
    <property type="entry name" value="Beta-barrel_TonB_sf"/>
</dbReference>
<evidence type="ECO:0000313" key="12">
    <source>
        <dbReference type="EMBL" id="KAA2371498.1"/>
    </source>
</evidence>
<dbReference type="GO" id="GO:0009279">
    <property type="term" value="C:cell outer membrane"/>
    <property type="evidence" value="ECO:0007669"/>
    <property type="project" value="UniProtKB-SubCell"/>
</dbReference>
<comment type="caution">
    <text evidence="12">The sequence shown here is derived from an EMBL/GenBank/DDBJ whole genome shotgun (WGS) entry which is preliminary data.</text>
</comment>
<keyword evidence="5 10" id="KW-0732">Signal</keyword>
<dbReference type="Gene3D" id="2.40.170.20">
    <property type="entry name" value="TonB-dependent receptor, beta-barrel domain"/>
    <property type="match status" value="1"/>
</dbReference>
<proteinExistence type="predicted"/>
<dbReference type="GO" id="GO:0015344">
    <property type="term" value="F:siderophore uptake transmembrane transporter activity"/>
    <property type="evidence" value="ECO:0007669"/>
    <property type="project" value="TreeGrafter"/>
</dbReference>
<evidence type="ECO:0000256" key="5">
    <source>
        <dbReference type="ARBA" id="ARBA00022729"/>
    </source>
</evidence>
<keyword evidence="6" id="KW-0798">TonB box</keyword>
<dbReference type="Gene3D" id="2.170.130.10">
    <property type="entry name" value="TonB-dependent receptor, plug domain"/>
    <property type="match status" value="1"/>
</dbReference>
<dbReference type="SUPFAM" id="SSF56935">
    <property type="entry name" value="Porins"/>
    <property type="match status" value="1"/>
</dbReference>
<evidence type="ECO:0000313" key="13">
    <source>
        <dbReference type="Proteomes" id="UP000323567"/>
    </source>
</evidence>
<dbReference type="InterPro" id="IPR037066">
    <property type="entry name" value="Plug_dom_sf"/>
</dbReference>
<evidence type="ECO:0000256" key="9">
    <source>
        <dbReference type="ARBA" id="ARBA00023237"/>
    </source>
</evidence>
<gene>
    <name evidence="12" type="ORF">F2Y13_03765</name>
</gene>
<reference evidence="12 13" key="1">
    <citation type="journal article" date="2019" name="Nat. Med.">
        <title>A library of human gut bacterial isolates paired with longitudinal multiomics data enables mechanistic microbiome research.</title>
        <authorList>
            <person name="Poyet M."/>
            <person name="Groussin M."/>
            <person name="Gibbons S.M."/>
            <person name="Avila-Pacheco J."/>
            <person name="Jiang X."/>
            <person name="Kearney S.M."/>
            <person name="Perrotta A.R."/>
            <person name="Berdy B."/>
            <person name="Zhao S."/>
            <person name="Lieberman T.D."/>
            <person name="Swanson P.K."/>
            <person name="Smith M."/>
            <person name="Roesemann S."/>
            <person name="Alexander J.E."/>
            <person name="Rich S.A."/>
            <person name="Livny J."/>
            <person name="Vlamakis H."/>
            <person name="Clish C."/>
            <person name="Bullock K."/>
            <person name="Deik A."/>
            <person name="Scott J."/>
            <person name="Pierce K.A."/>
            <person name="Xavier R.J."/>
            <person name="Alm E.J."/>
        </authorList>
    </citation>
    <scope>NUCLEOTIDE SEQUENCE [LARGE SCALE GENOMIC DNA]</scope>
    <source>
        <strain evidence="12 13">BIOML-A2</strain>
    </source>
</reference>
<dbReference type="PANTHER" id="PTHR30069">
    <property type="entry name" value="TONB-DEPENDENT OUTER MEMBRANE RECEPTOR"/>
    <property type="match status" value="1"/>
</dbReference>
<keyword evidence="7" id="KW-0472">Membrane</keyword>
<dbReference type="Proteomes" id="UP000323567">
    <property type="component" value="Unassembled WGS sequence"/>
</dbReference>
<evidence type="ECO:0000256" key="8">
    <source>
        <dbReference type="ARBA" id="ARBA00023170"/>
    </source>
</evidence>
<dbReference type="Pfam" id="PF00593">
    <property type="entry name" value="TonB_dep_Rec_b-barrel"/>
    <property type="match status" value="1"/>
</dbReference>
<evidence type="ECO:0000256" key="6">
    <source>
        <dbReference type="ARBA" id="ARBA00023077"/>
    </source>
</evidence>
<feature type="chain" id="PRO_5022909412" evidence="10">
    <location>
        <begin position="23"/>
        <end position="788"/>
    </location>
</feature>
<dbReference type="RefSeq" id="WP_138265099.1">
    <property type="nucleotide sequence ID" value="NZ_CATXTW010000006.1"/>
</dbReference>
<dbReference type="Gene3D" id="2.60.40.1120">
    <property type="entry name" value="Carboxypeptidase-like, regulatory domain"/>
    <property type="match status" value="1"/>
</dbReference>
<evidence type="ECO:0000256" key="4">
    <source>
        <dbReference type="ARBA" id="ARBA00022692"/>
    </source>
</evidence>
<dbReference type="AlphaFoldDB" id="A0A5B3GD08"/>
<name>A0A5B3GD08_9BACT</name>
<evidence type="ECO:0000256" key="2">
    <source>
        <dbReference type="ARBA" id="ARBA00022448"/>
    </source>
</evidence>
<dbReference type="EMBL" id="VVXK01000003">
    <property type="protein sequence ID" value="KAA2371498.1"/>
    <property type="molecule type" value="Genomic_DNA"/>
</dbReference>
<accession>A0A5B3GD08</accession>
<evidence type="ECO:0000256" key="1">
    <source>
        <dbReference type="ARBA" id="ARBA00004571"/>
    </source>
</evidence>
<dbReference type="GO" id="GO:0044718">
    <property type="term" value="P:siderophore transmembrane transport"/>
    <property type="evidence" value="ECO:0007669"/>
    <property type="project" value="TreeGrafter"/>
</dbReference>
<dbReference type="InterPro" id="IPR000531">
    <property type="entry name" value="Beta-barrel_TonB"/>
</dbReference>
<dbReference type="SUPFAM" id="SSF49464">
    <property type="entry name" value="Carboxypeptidase regulatory domain-like"/>
    <property type="match status" value="1"/>
</dbReference>
<keyword evidence="3" id="KW-1134">Transmembrane beta strand</keyword>
<feature type="domain" description="TonB-dependent receptor-like beta-barrel" evidence="11">
    <location>
        <begin position="314"/>
        <end position="744"/>
    </location>
</feature>
<comment type="subcellular location">
    <subcellularLocation>
        <location evidence="1">Cell outer membrane</location>
        <topology evidence="1">Multi-pass membrane protein</topology>
    </subcellularLocation>
</comment>
<feature type="signal peptide" evidence="10">
    <location>
        <begin position="1"/>
        <end position="22"/>
    </location>
</feature>
<evidence type="ECO:0000256" key="10">
    <source>
        <dbReference type="SAM" id="SignalP"/>
    </source>
</evidence>
<organism evidence="12 13">
    <name type="scientific">Alistipes shahii</name>
    <dbReference type="NCBI Taxonomy" id="328814"/>
    <lineage>
        <taxon>Bacteria</taxon>
        <taxon>Pseudomonadati</taxon>
        <taxon>Bacteroidota</taxon>
        <taxon>Bacteroidia</taxon>
        <taxon>Bacteroidales</taxon>
        <taxon>Rikenellaceae</taxon>
        <taxon>Alistipes</taxon>
    </lineage>
</organism>
<keyword evidence="9" id="KW-0998">Cell outer membrane</keyword>
<dbReference type="Pfam" id="PF13715">
    <property type="entry name" value="CarbopepD_reg_2"/>
    <property type="match status" value="1"/>
</dbReference>
<protein>
    <submittedName>
        <fullName evidence="12">Outer membrane beta-barrel protein</fullName>
    </submittedName>
</protein>
<dbReference type="InterPro" id="IPR039426">
    <property type="entry name" value="TonB-dep_rcpt-like"/>
</dbReference>
<evidence type="ECO:0000259" key="11">
    <source>
        <dbReference type="Pfam" id="PF00593"/>
    </source>
</evidence>
<keyword evidence="8" id="KW-0675">Receptor</keyword>
<evidence type="ECO:0000256" key="7">
    <source>
        <dbReference type="ARBA" id="ARBA00023136"/>
    </source>
</evidence>
<evidence type="ECO:0000256" key="3">
    <source>
        <dbReference type="ARBA" id="ARBA00022452"/>
    </source>
</evidence>
<sequence>MKFFKITVFSFFALAACGSLRAQDLRGVVRDAENQPLVGASVYWAGTTIGASTDAQGAFLLHRVKGYDKLVASYLGFVNDTLDVKNGVDKVAFALRSEGVALEGVVVEGNLSGNFVKRDGIVKGEMISFAGLCKMACCNLAESFENSASVTVGYSDAISGARQIKMLGLAGTYTQILDENRPIMRGLSAPYGLSYTPGMWLNSIQVSKGVASVTAGHEAITGQINLEHRKPTDDERLFVNLYLDDELRPEANVSTAFPVTKDKKLSSVILLHGSMDTDARKMDHNHDGFRDLPKSDQINVANKWLYAADNGTQVRWGWKFVQENRLGGMLDYKNTRTMREAMEKDWDWRAGDKKMPLYGSHIRNRNANGYFKVGMPVGPAVYDPDEQDEMRSNLAFVADFDHFSEDAYFGLNDYTGNQNSLALNLMYNHYFTYRSSLIVGVQGHLDYYREKLLNPTPWIAANSVRNYDFDRNEREAGAYAEYTYAIKDKFSIVAGLRGDYNHYYDRFFLTPRGHLKWNITPSTTLRASGGLGYRSTNVITDNIGVLATGRAITFLDNESGKFDFRKFDRMEKALTVGGSLTQTFGLVNPGDATLSFDYFRTQFYNSVVADQEMYADRIVFYDTDGRSYTDTYQIDFSWSPVERLDIFATFRYTDSEMTIRRADGGTARVERPLVSQYKTLLNIQYATKFRRWVFDATAQLNGPARIPTQTGDLDDSYYSPRYPMFFAQVSRKVGKFDIYAGCENIADYRQKDPILNAQDPYDYKFNSMNVWGPLMGRKFYVGLRFNLY</sequence>
<keyword evidence="4" id="KW-0812">Transmembrane</keyword>
<keyword evidence="2" id="KW-0813">Transport</keyword>
<dbReference type="InterPro" id="IPR008969">
    <property type="entry name" value="CarboxyPept-like_regulatory"/>
</dbReference>
<dbReference type="PANTHER" id="PTHR30069:SF29">
    <property type="entry name" value="HEMOGLOBIN AND HEMOGLOBIN-HAPTOGLOBIN-BINDING PROTEIN 1-RELATED"/>
    <property type="match status" value="1"/>
</dbReference>